<keyword evidence="2" id="KW-0732">Signal</keyword>
<comment type="caution">
    <text evidence="3">The sequence shown here is derived from an EMBL/GenBank/DDBJ whole genome shotgun (WGS) entry which is preliminary data.</text>
</comment>
<feature type="compositionally biased region" description="Low complexity" evidence="1">
    <location>
        <begin position="108"/>
        <end position="117"/>
    </location>
</feature>
<dbReference type="OrthoDB" id="10562918at2759"/>
<evidence type="ECO:0000313" key="3">
    <source>
        <dbReference type="EMBL" id="KAA0152723.1"/>
    </source>
</evidence>
<name>A0A5A8CI39_CAFRO</name>
<evidence type="ECO:0000313" key="5">
    <source>
        <dbReference type="EMBL" id="KAA0165795.1"/>
    </source>
</evidence>
<proteinExistence type="predicted"/>
<dbReference type="EMBL" id="VLTM01000011">
    <property type="protein sequence ID" value="KAA0165795.1"/>
    <property type="molecule type" value="Genomic_DNA"/>
</dbReference>
<feature type="region of interest" description="Disordered" evidence="1">
    <location>
        <begin position="97"/>
        <end position="135"/>
    </location>
</feature>
<evidence type="ECO:0000313" key="8">
    <source>
        <dbReference type="Proteomes" id="UP000323011"/>
    </source>
</evidence>
<dbReference type="Proteomes" id="UP000324907">
    <property type="component" value="Unassembled WGS sequence"/>
</dbReference>
<evidence type="ECO:0000313" key="4">
    <source>
        <dbReference type="EMBL" id="KAA0153770.1"/>
    </source>
</evidence>
<evidence type="ECO:0000313" key="9">
    <source>
        <dbReference type="Proteomes" id="UP000324907"/>
    </source>
</evidence>
<dbReference type="EMBL" id="VLTN01000019">
    <property type="protein sequence ID" value="KAA0152723.1"/>
    <property type="molecule type" value="Genomic_DNA"/>
</dbReference>
<evidence type="ECO:0000313" key="10">
    <source>
        <dbReference type="Proteomes" id="UP000325113"/>
    </source>
</evidence>
<protein>
    <submittedName>
        <fullName evidence="3">Uncharacterized protein</fullName>
    </submittedName>
</protein>
<evidence type="ECO:0000256" key="2">
    <source>
        <dbReference type="SAM" id="SignalP"/>
    </source>
</evidence>
<accession>A0A5A8CI39</accession>
<dbReference type="Proteomes" id="UP000323011">
    <property type="component" value="Unassembled WGS sequence"/>
</dbReference>
<evidence type="ECO:0000313" key="6">
    <source>
        <dbReference type="EMBL" id="KAA0170954.1"/>
    </source>
</evidence>
<keyword evidence="8" id="KW-1185">Reference proteome</keyword>
<feature type="compositionally biased region" description="Pro residues" evidence="1">
    <location>
        <begin position="118"/>
        <end position="130"/>
    </location>
</feature>
<gene>
    <name evidence="6" type="ORF">FNF27_06431</name>
    <name evidence="4" type="ORF">FNF28_06906</name>
    <name evidence="3" type="ORF">FNF29_03612</name>
    <name evidence="5" type="ORF">FNF31_01772</name>
</gene>
<feature type="signal peptide" evidence="2">
    <location>
        <begin position="1"/>
        <end position="17"/>
    </location>
</feature>
<dbReference type="EMBL" id="VLTO01000057">
    <property type="protein sequence ID" value="KAA0170954.1"/>
    <property type="molecule type" value="Genomic_DNA"/>
</dbReference>
<evidence type="ECO:0000313" key="7">
    <source>
        <dbReference type="Proteomes" id="UP000322899"/>
    </source>
</evidence>
<dbReference type="Proteomes" id="UP000322899">
    <property type="component" value="Unassembled WGS sequence"/>
</dbReference>
<evidence type="ECO:0000256" key="1">
    <source>
        <dbReference type="SAM" id="MobiDB-lite"/>
    </source>
</evidence>
<feature type="chain" id="PRO_5036136773" evidence="2">
    <location>
        <begin position="18"/>
        <end position="290"/>
    </location>
</feature>
<organism evidence="3 8">
    <name type="scientific">Cafeteria roenbergensis</name>
    <name type="common">Marine flagellate</name>
    <dbReference type="NCBI Taxonomy" id="33653"/>
    <lineage>
        <taxon>Eukaryota</taxon>
        <taxon>Sar</taxon>
        <taxon>Stramenopiles</taxon>
        <taxon>Bigyra</taxon>
        <taxon>Opalozoa</taxon>
        <taxon>Bicosoecida</taxon>
        <taxon>Cafeteriaceae</taxon>
        <taxon>Cafeteria</taxon>
    </lineage>
</organism>
<dbReference type="AlphaFoldDB" id="A0A5A8CI39"/>
<reference evidence="7 8" key="1">
    <citation type="submission" date="2019-07" db="EMBL/GenBank/DDBJ databases">
        <title>Genomes of Cafeteria roenbergensis.</title>
        <authorList>
            <person name="Fischer M.G."/>
            <person name="Hackl T."/>
            <person name="Roman M."/>
        </authorList>
    </citation>
    <scope>NUCLEOTIDE SEQUENCE [LARGE SCALE GENOMIC DNA]</scope>
    <source>
        <strain evidence="3 8">BVI</strain>
        <strain evidence="5 10">Cflag</strain>
        <strain evidence="6 7">E4-10P</strain>
        <strain evidence="4 9">RCC970-E3</strain>
    </source>
</reference>
<sequence>MRALWLVLVAAVALASARRCTPGSLAELASTLKPVVAACEDAECSPECRELIAAPTTVTKQAKRCIVAIRAGHASASAVEPAVRDIILRGQDIVQGCKAQAEEPPQPAARSQSDASPSPAPSASPAPSGPPKADAAELAALKADHDAAKAKVHALGGRVAALERAAGRKDTGTGKAAQQTLAAVDAQTDAVADAANAAVEEGVKDITALADQMEEAQRVAVLQQKQVKSKSTLALEKALQADEITAGSMQTQEAFVKDSLRRAAEQTKVVEQQVADATKLIEDQQAAGPS</sequence>
<dbReference type="EMBL" id="VLTL01000195">
    <property type="protein sequence ID" value="KAA0153770.1"/>
    <property type="molecule type" value="Genomic_DNA"/>
</dbReference>
<dbReference type="Proteomes" id="UP000325113">
    <property type="component" value="Unassembled WGS sequence"/>
</dbReference>